<dbReference type="RefSeq" id="XP_062730657.1">
    <property type="nucleotide sequence ID" value="XM_062872784.1"/>
</dbReference>
<dbReference type="Proteomes" id="UP001322138">
    <property type="component" value="Unassembled WGS sequence"/>
</dbReference>
<gene>
    <name evidence="1" type="primary">agn1_2</name>
    <name evidence="1" type="ORF">QC761_0076580</name>
</gene>
<reference evidence="1 2" key="1">
    <citation type="journal article" date="2023" name="bioRxiv">
        <title>High-quality genome assemblies of four members of thePodospora anserinaspecies complex.</title>
        <authorList>
            <person name="Ament-Velasquez S.L."/>
            <person name="Vogan A.A."/>
            <person name="Wallerman O."/>
            <person name="Hartmann F."/>
            <person name="Gautier V."/>
            <person name="Silar P."/>
            <person name="Giraud T."/>
            <person name="Johannesson H."/>
        </authorList>
    </citation>
    <scope>NUCLEOTIDE SEQUENCE [LARGE SCALE GENOMIC DNA]</scope>
    <source>
        <strain evidence="1 2">CBS 112042</strain>
    </source>
</reference>
<comment type="caution">
    <text evidence="1">The sequence shown here is derived from an EMBL/GenBank/DDBJ whole genome shotgun (WGS) entry which is preliminary data.</text>
</comment>
<protein>
    <submittedName>
        <fullName evidence="1">Glucan endo-1,3-alpha-glucosidase agn1</fullName>
    </submittedName>
</protein>
<organism evidence="1 2">
    <name type="scientific">Podospora bellae-mahoneyi</name>
    <dbReference type="NCBI Taxonomy" id="2093777"/>
    <lineage>
        <taxon>Eukaryota</taxon>
        <taxon>Fungi</taxon>
        <taxon>Dikarya</taxon>
        <taxon>Ascomycota</taxon>
        <taxon>Pezizomycotina</taxon>
        <taxon>Sordariomycetes</taxon>
        <taxon>Sordariomycetidae</taxon>
        <taxon>Sordariales</taxon>
        <taxon>Podosporaceae</taxon>
        <taxon>Podospora</taxon>
    </lineage>
</organism>
<name>A0ABR0FCK0_9PEZI</name>
<dbReference type="EMBL" id="JAFFGZ010000007">
    <property type="protein sequence ID" value="KAK4641681.1"/>
    <property type="molecule type" value="Genomic_DNA"/>
</dbReference>
<keyword evidence="2" id="KW-1185">Reference proteome</keyword>
<proteinExistence type="predicted"/>
<evidence type="ECO:0000313" key="2">
    <source>
        <dbReference type="Proteomes" id="UP001322138"/>
    </source>
</evidence>
<sequence length="72" mass="8121">MVTTITFPDNTMTRIPVFNINITQAAVDKVLVHARDHSANLELDLDYLLNYIDPDAINNSLAAHNYHPQDQS</sequence>
<evidence type="ECO:0000313" key="1">
    <source>
        <dbReference type="EMBL" id="KAK4641681.1"/>
    </source>
</evidence>
<accession>A0ABR0FCK0</accession>
<dbReference type="GeneID" id="87892070"/>